<feature type="transmembrane region" description="Helical" evidence="1">
    <location>
        <begin position="116"/>
        <end position="139"/>
    </location>
</feature>
<keyword evidence="1" id="KW-0472">Membrane</keyword>
<accession>A0A813QD74</accession>
<sequence>MMLSSTRPPAVKIDGCSRFLIIFASIFTIAALTLSIVGILTPSWHSVQYSSTNLTNFNLFTLCTRNGVNAAPTCADIPRQSDFGIGTLHAAAFLIVAICLLGCAMFVILAMNIAQFAGIFVFIAPFLLFLAALFMVALFAELSRVTMYNGYSAILVQTSLVATVFSVGLIAFAGGRLHIRLYERF</sequence>
<dbReference type="Proteomes" id="UP000663828">
    <property type="component" value="Unassembled WGS sequence"/>
</dbReference>
<reference evidence="2" key="1">
    <citation type="submission" date="2021-02" db="EMBL/GenBank/DDBJ databases">
        <authorList>
            <person name="Nowell W R."/>
        </authorList>
    </citation>
    <scope>NUCLEOTIDE SEQUENCE</scope>
</reference>
<keyword evidence="1" id="KW-0812">Transmembrane</keyword>
<comment type="caution">
    <text evidence="2">The sequence shown here is derived from an EMBL/GenBank/DDBJ whole genome shotgun (WGS) entry which is preliminary data.</text>
</comment>
<evidence type="ECO:0000313" key="2">
    <source>
        <dbReference type="EMBL" id="CAF0765939.1"/>
    </source>
</evidence>
<proteinExistence type="predicted"/>
<evidence type="ECO:0008006" key="4">
    <source>
        <dbReference type="Google" id="ProtNLM"/>
    </source>
</evidence>
<evidence type="ECO:0000313" key="3">
    <source>
        <dbReference type="Proteomes" id="UP000663828"/>
    </source>
</evidence>
<organism evidence="2 3">
    <name type="scientific">Adineta ricciae</name>
    <name type="common">Rotifer</name>
    <dbReference type="NCBI Taxonomy" id="249248"/>
    <lineage>
        <taxon>Eukaryota</taxon>
        <taxon>Metazoa</taxon>
        <taxon>Spiralia</taxon>
        <taxon>Gnathifera</taxon>
        <taxon>Rotifera</taxon>
        <taxon>Eurotatoria</taxon>
        <taxon>Bdelloidea</taxon>
        <taxon>Adinetida</taxon>
        <taxon>Adinetidae</taxon>
        <taxon>Adineta</taxon>
    </lineage>
</organism>
<gene>
    <name evidence="2" type="ORF">XAT740_LOCUS1190</name>
</gene>
<feature type="transmembrane region" description="Helical" evidence="1">
    <location>
        <begin position="88"/>
        <end position="109"/>
    </location>
</feature>
<dbReference type="EMBL" id="CAJNOR010000035">
    <property type="protein sequence ID" value="CAF0765939.1"/>
    <property type="molecule type" value="Genomic_DNA"/>
</dbReference>
<keyword evidence="3" id="KW-1185">Reference proteome</keyword>
<keyword evidence="1" id="KW-1133">Transmembrane helix</keyword>
<name>A0A813QD74_ADIRI</name>
<feature type="transmembrane region" description="Helical" evidence="1">
    <location>
        <begin position="151"/>
        <end position="174"/>
    </location>
</feature>
<feature type="transmembrane region" description="Helical" evidence="1">
    <location>
        <begin position="20"/>
        <end position="40"/>
    </location>
</feature>
<dbReference type="AlphaFoldDB" id="A0A813QD74"/>
<evidence type="ECO:0000256" key="1">
    <source>
        <dbReference type="SAM" id="Phobius"/>
    </source>
</evidence>
<protein>
    <recommendedName>
        <fullName evidence="4">Pali-domain-containing protein</fullName>
    </recommendedName>
</protein>